<dbReference type="InterPro" id="IPR023393">
    <property type="entry name" value="START-like_dom_sf"/>
</dbReference>
<dbReference type="EMBL" id="CP059165">
    <property type="protein sequence ID" value="QLL08836.1"/>
    <property type="molecule type" value="Genomic_DNA"/>
</dbReference>
<accession>A0A7D6I941</accession>
<dbReference type="Gene3D" id="3.30.530.20">
    <property type="match status" value="1"/>
</dbReference>
<dbReference type="SUPFAM" id="SSF55961">
    <property type="entry name" value="Bet v1-like"/>
    <property type="match status" value="1"/>
</dbReference>
<proteinExistence type="predicted"/>
<dbReference type="AlphaFoldDB" id="A0A7D6I941"/>
<protein>
    <submittedName>
        <fullName evidence="1">SRPBCC family protein</fullName>
    </submittedName>
</protein>
<name>A0A7D6I941_9MYCO</name>
<evidence type="ECO:0000313" key="2">
    <source>
        <dbReference type="Proteomes" id="UP000510682"/>
    </source>
</evidence>
<gene>
    <name evidence="1" type="ORF">H0P51_08000</name>
</gene>
<dbReference type="Proteomes" id="UP000510682">
    <property type="component" value="Chromosome"/>
</dbReference>
<reference evidence="1" key="1">
    <citation type="submission" date="2020-07" db="EMBL/GenBank/DDBJ databases">
        <title>Description of Mycobacterium gordonae subsp. intergordonae subsp.nov. and Mycobacterium gordonae subsp. gordonae subsp. nov.</title>
        <authorList>
            <person name="Huang H."/>
        </authorList>
    </citation>
    <scope>NUCLEOTIDE SEQUENCE [LARGE SCALE GENOMIC DNA]</scope>
    <source>
        <strain evidence="1">24T</strain>
    </source>
</reference>
<sequence>MAEISRSRTLAAQPQQIWDVLADFGRLSSWADDIDHSCVLNHGPGGAALGTTRRVQVGPNALVERITEFDPPGALAYDIEGLPKRLRTVANRWTLRPSGPGTLVALISTVEVGAGRPARMAEWVALRVLAKQSDKLLAGLARRLENTHV</sequence>
<dbReference type="Pfam" id="PF10604">
    <property type="entry name" value="Polyketide_cyc2"/>
    <property type="match status" value="1"/>
</dbReference>
<organism evidence="1 2">
    <name type="scientific">Mycobacterium vicinigordonae</name>
    <dbReference type="NCBI Taxonomy" id="1719132"/>
    <lineage>
        <taxon>Bacteria</taxon>
        <taxon>Bacillati</taxon>
        <taxon>Actinomycetota</taxon>
        <taxon>Actinomycetes</taxon>
        <taxon>Mycobacteriales</taxon>
        <taxon>Mycobacteriaceae</taxon>
        <taxon>Mycobacterium</taxon>
    </lineage>
</organism>
<dbReference type="KEGG" id="mgor:H0P51_08000"/>
<reference evidence="1" key="2">
    <citation type="submission" date="2020-07" db="EMBL/GenBank/DDBJ databases">
        <authorList>
            <person name="Yu X."/>
        </authorList>
    </citation>
    <scope>NUCLEOTIDE SEQUENCE [LARGE SCALE GENOMIC DNA]</scope>
    <source>
        <strain evidence="1">24T</strain>
    </source>
</reference>
<keyword evidence="2" id="KW-1185">Reference proteome</keyword>
<dbReference type="RefSeq" id="WP_180917421.1">
    <property type="nucleotide sequence ID" value="NZ_CP059165.1"/>
</dbReference>
<dbReference type="InterPro" id="IPR019587">
    <property type="entry name" value="Polyketide_cyclase/dehydratase"/>
</dbReference>
<evidence type="ECO:0000313" key="1">
    <source>
        <dbReference type="EMBL" id="QLL08836.1"/>
    </source>
</evidence>
<dbReference type="CDD" id="cd07821">
    <property type="entry name" value="PYR_PYL_RCAR_like"/>
    <property type="match status" value="1"/>
</dbReference>